<feature type="compositionally biased region" description="Polar residues" evidence="1">
    <location>
        <begin position="186"/>
        <end position="198"/>
    </location>
</feature>
<feature type="region of interest" description="Disordered" evidence="1">
    <location>
        <begin position="145"/>
        <end position="261"/>
    </location>
</feature>
<reference evidence="2" key="1">
    <citation type="submission" date="2022-08" db="UniProtKB">
        <authorList>
            <consortium name="EnsemblMetazoa"/>
        </authorList>
    </citation>
    <scope>IDENTIFICATION</scope>
    <source>
        <strain evidence="2">05x7-T-G4-1.051#20</strain>
    </source>
</reference>
<feature type="compositionally biased region" description="Acidic residues" evidence="1">
    <location>
        <begin position="217"/>
        <end position="238"/>
    </location>
</feature>
<name>A0A8W8P3K9_MAGGI</name>
<proteinExistence type="predicted"/>
<dbReference type="PANTHER" id="PTHR14740:SF3">
    <property type="entry name" value="CASPASE ACTIVITY AND APOPTOSIS INHIBITOR 1"/>
    <property type="match status" value="1"/>
</dbReference>
<dbReference type="AlphaFoldDB" id="A0A8W8P3K9"/>
<dbReference type="InterPro" id="IPR038991">
    <property type="entry name" value="CAAP1"/>
</dbReference>
<evidence type="ECO:0008006" key="4">
    <source>
        <dbReference type="Google" id="ProtNLM"/>
    </source>
</evidence>
<protein>
    <recommendedName>
        <fullName evidence="4">Caspase activity and apoptosis inhibitor 1</fullName>
    </recommendedName>
</protein>
<evidence type="ECO:0000313" key="2">
    <source>
        <dbReference type="EnsemblMetazoa" id="G876.5:cds"/>
    </source>
</evidence>
<feature type="compositionally biased region" description="Basic and acidic residues" evidence="1">
    <location>
        <begin position="165"/>
        <end position="185"/>
    </location>
</feature>
<sequence>MTFDGVTECINPDEGLELTRSKKKMSAKKMVADSTQVDPDPLLVTSKRKKSSQKKKKHQSSKKKKGTKVEDDDSDLDLEKDLFSIGTYLNNRPEMVEQMFHSLRGATLKRHIPDILKEMAIKDLKEKCVEQLEVMSKKRIKRILAGDDPASISSSGTEDENSDGESNKPDPEVKRTSSEFDDHTVDSTSQSSPTTRGQTEGEVEIGVTENTERQQTDEEDETCLSEAQSEDGDSPTEQDADREGEGDGGGGGEGELSVNQMELLELEMRARAIKAMLLAQEQRENQTNS</sequence>
<keyword evidence="3" id="KW-1185">Reference proteome</keyword>
<organism evidence="2 3">
    <name type="scientific">Magallana gigas</name>
    <name type="common">Pacific oyster</name>
    <name type="synonym">Crassostrea gigas</name>
    <dbReference type="NCBI Taxonomy" id="29159"/>
    <lineage>
        <taxon>Eukaryota</taxon>
        <taxon>Metazoa</taxon>
        <taxon>Spiralia</taxon>
        <taxon>Lophotrochozoa</taxon>
        <taxon>Mollusca</taxon>
        <taxon>Bivalvia</taxon>
        <taxon>Autobranchia</taxon>
        <taxon>Pteriomorphia</taxon>
        <taxon>Ostreida</taxon>
        <taxon>Ostreoidea</taxon>
        <taxon>Ostreidae</taxon>
        <taxon>Magallana</taxon>
    </lineage>
</organism>
<feature type="region of interest" description="Disordered" evidence="1">
    <location>
        <begin position="14"/>
        <end position="73"/>
    </location>
</feature>
<accession>A0A8W8P3K9</accession>
<dbReference type="GO" id="GO:0042981">
    <property type="term" value="P:regulation of apoptotic process"/>
    <property type="evidence" value="ECO:0007669"/>
    <property type="project" value="InterPro"/>
</dbReference>
<evidence type="ECO:0000256" key="1">
    <source>
        <dbReference type="SAM" id="MobiDB-lite"/>
    </source>
</evidence>
<evidence type="ECO:0000313" key="3">
    <source>
        <dbReference type="Proteomes" id="UP000005408"/>
    </source>
</evidence>
<dbReference type="Proteomes" id="UP000005408">
    <property type="component" value="Unassembled WGS sequence"/>
</dbReference>
<dbReference type="EnsemblMetazoa" id="G876.5">
    <property type="protein sequence ID" value="G876.5:cds"/>
    <property type="gene ID" value="G876"/>
</dbReference>
<dbReference type="PANTHER" id="PTHR14740">
    <property type="entry name" value="CASPASE ACTIVITY AND APOPTOSIS INHIBITOR 1"/>
    <property type="match status" value="1"/>
</dbReference>
<dbReference type="Pfam" id="PF15335">
    <property type="entry name" value="CAAP1"/>
    <property type="match status" value="1"/>
</dbReference>
<feature type="compositionally biased region" description="Basic residues" evidence="1">
    <location>
        <begin position="46"/>
        <end position="66"/>
    </location>
</feature>